<evidence type="ECO:0000256" key="2">
    <source>
        <dbReference type="ARBA" id="ARBA00000505"/>
    </source>
</evidence>
<evidence type="ECO:0000256" key="8">
    <source>
        <dbReference type="PIRSR" id="PIRSR613078-3"/>
    </source>
</evidence>
<keyword evidence="12" id="KW-1185">Reference proteome</keyword>
<evidence type="ECO:0000313" key="12">
    <source>
        <dbReference type="Proteomes" id="UP001359485"/>
    </source>
</evidence>
<dbReference type="GO" id="GO:0016791">
    <property type="term" value="F:phosphatase activity"/>
    <property type="evidence" value="ECO:0007669"/>
    <property type="project" value="UniProtKB-ARBA"/>
</dbReference>
<feature type="binding site" evidence="7">
    <location>
        <position position="62"/>
    </location>
    <ligand>
        <name>substrate</name>
    </ligand>
</feature>
<dbReference type="NCBIfam" id="NF010713">
    <property type="entry name" value="PRK14115.1"/>
    <property type="match status" value="1"/>
</dbReference>
<feature type="active site" description="Tele-phosphohistidine intermediate" evidence="6">
    <location>
        <position position="11"/>
    </location>
</feature>
<dbReference type="EMBL" id="JAWJWF010000003">
    <property type="protein sequence ID" value="KAK6635320.1"/>
    <property type="molecule type" value="Genomic_DNA"/>
</dbReference>
<evidence type="ECO:0000313" key="10">
    <source>
        <dbReference type="EMBL" id="KAK6635320.1"/>
    </source>
</evidence>
<dbReference type="InterPro" id="IPR001345">
    <property type="entry name" value="PG/BPGM_mutase_AS"/>
</dbReference>
<dbReference type="SMART" id="SM00855">
    <property type="entry name" value="PGAM"/>
    <property type="match status" value="1"/>
</dbReference>
<evidence type="ECO:0000256" key="5">
    <source>
        <dbReference type="ARBA" id="ARBA00023235"/>
    </source>
</evidence>
<dbReference type="GO" id="GO:0004619">
    <property type="term" value="F:phosphoglycerate mutase activity"/>
    <property type="evidence" value="ECO:0007669"/>
    <property type="project" value="UniProtKB-EC"/>
</dbReference>
<feature type="active site" description="Proton donor/acceptor" evidence="6">
    <location>
        <position position="89"/>
    </location>
</feature>
<feature type="binding site" evidence="7">
    <location>
        <begin position="10"/>
        <end position="17"/>
    </location>
    <ligand>
        <name>substrate</name>
    </ligand>
</feature>
<feature type="binding site" evidence="7">
    <location>
        <position position="100"/>
    </location>
    <ligand>
        <name>substrate</name>
    </ligand>
</feature>
<dbReference type="NCBIfam" id="TIGR01258">
    <property type="entry name" value="pgm_1"/>
    <property type="match status" value="1"/>
</dbReference>
<dbReference type="FunFam" id="3.40.50.1240:FF:000003">
    <property type="entry name" value="2,3-bisphosphoglycerate-dependent phosphoglycerate mutase"/>
    <property type="match status" value="1"/>
</dbReference>
<evidence type="ECO:0000256" key="7">
    <source>
        <dbReference type="PIRSR" id="PIRSR613078-2"/>
    </source>
</evidence>
<dbReference type="InterPro" id="IPR013078">
    <property type="entry name" value="His_Pase_superF_clade-1"/>
</dbReference>
<evidence type="ECO:0000256" key="9">
    <source>
        <dbReference type="RuleBase" id="RU004511"/>
    </source>
</evidence>
<gene>
    <name evidence="11" type="ORF">RUM43_007790</name>
    <name evidence="10" type="ORF">RUM44_000571</name>
</gene>
<dbReference type="Gene3D" id="3.40.50.1240">
    <property type="entry name" value="Phosphoglycerate mutase-like"/>
    <property type="match status" value="1"/>
</dbReference>
<dbReference type="CDD" id="cd07067">
    <property type="entry name" value="HP_PGM_like"/>
    <property type="match status" value="1"/>
</dbReference>
<evidence type="ECO:0000256" key="3">
    <source>
        <dbReference type="ARBA" id="ARBA00006717"/>
    </source>
</evidence>
<dbReference type="Proteomes" id="UP001372834">
    <property type="component" value="Unassembled WGS sequence"/>
</dbReference>
<evidence type="ECO:0000256" key="6">
    <source>
        <dbReference type="PIRSR" id="PIRSR613078-1"/>
    </source>
</evidence>
<reference evidence="11 13" key="1">
    <citation type="submission" date="2023-10" db="EMBL/GenBank/DDBJ databases">
        <title>Genomes of two closely related lineages of the louse Polyplax serrata with different host specificities.</title>
        <authorList>
            <person name="Martinu J."/>
            <person name="Tarabai H."/>
            <person name="Stefka J."/>
            <person name="Hypsa V."/>
        </authorList>
    </citation>
    <scope>NUCLEOTIDE SEQUENCE [LARGE SCALE GENOMIC DNA]</scope>
    <source>
        <strain evidence="10">98ZLc_SE</strain>
        <strain evidence="11">HR10_N</strain>
    </source>
</reference>
<proteinExistence type="inferred from homology"/>
<comment type="caution">
    <text evidence="11">The sequence shown here is derived from an EMBL/GenBank/DDBJ whole genome shotgun (WGS) entry which is preliminary data.</text>
</comment>
<accession>A0AAN8PXW7</accession>
<dbReference type="InterPro" id="IPR029033">
    <property type="entry name" value="His_PPase_superfam"/>
</dbReference>
<comment type="catalytic activity">
    <reaction evidence="1 9">
        <text>(2R)-2-phosphoglycerate = (2R)-3-phosphoglycerate</text>
        <dbReference type="Rhea" id="RHEA:15901"/>
        <dbReference type="ChEBI" id="CHEBI:58272"/>
        <dbReference type="ChEBI" id="CHEBI:58289"/>
        <dbReference type="EC" id="5.4.2.11"/>
    </reaction>
</comment>
<feature type="binding site" evidence="7">
    <location>
        <begin position="116"/>
        <end position="117"/>
    </location>
    <ligand>
        <name>substrate</name>
    </ligand>
</feature>
<name>A0AAN8PXW7_POLSC</name>
<evidence type="ECO:0000256" key="4">
    <source>
        <dbReference type="ARBA" id="ARBA00023152"/>
    </source>
</evidence>
<dbReference type="GO" id="GO:0004082">
    <property type="term" value="F:bisphosphoglycerate mutase activity"/>
    <property type="evidence" value="ECO:0007669"/>
    <property type="project" value="UniProtKB-EC"/>
</dbReference>
<dbReference type="PANTHER" id="PTHR11931">
    <property type="entry name" value="PHOSPHOGLYCERATE MUTASE"/>
    <property type="match status" value="1"/>
</dbReference>
<organism evidence="11 13">
    <name type="scientific">Polyplax serrata</name>
    <name type="common">Common mouse louse</name>
    <dbReference type="NCBI Taxonomy" id="468196"/>
    <lineage>
        <taxon>Eukaryota</taxon>
        <taxon>Metazoa</taxon>
        <taxon>Ecdysozoa</taxon>
        <taxon>Arthropoda</taxon>
        <taxon>Hexapoda</taxon>
        <taxon>Insecta</taxon>
        <taxon>Pterygota</taxon>
        <taxon>Neoptera</taxon>
        <taxon>Paraneoptera</taxon>
        <taxon>Psocodea</taxon>
        <taxon>Troctomorpha</taxon>
        <taxon>Phthiraptera</taxon>
        <taxon>Anoplura</taxon>
        <taxon>Polyplacidae</taxon>
        <taxon>Polyplax</taxon>
    </lineage>
</organism>
<sequence length="254" mass="28602">MSKYEVVMVRHGESEWNEKNLFCGWFDANLNEKGRDEAIMAGKALRDAKYKFDCAHTSLLTRAKKTLETILGVSDQLNIPVYETWRLNERHYGGLTGLNKSETAVKYGEAQVKIWRRSYDVPPPAMKEDHPYYGEIVNDPRYAKGPTKGEFPLGESLKLTIERTMPYWDSAIVPQIKEGKKVLIVAHGNSLRGIVKTLDNLSEESIMQLNLPTGIPFVYNLDENLKPVAPMKFLGDEATVKKAIEAVAAQGKAK</sequence>
<feature type="binding site" evidence="7">
    <location>
        <begin position="89"/>
        <end position="92"/>
    </location>
    <ligand>
        <name>substrate</name>
    </ligand>
</feature>
<dbReference type="InterPro" id="IPR005952">
    <property type="entry name" value="Phosphogly_mut1"/>
</dbReference>
<dbReference type="EMBL" id="JAWJWE010000003">
    <property type="protein sequence ID" value="KAK6639517.1"/>
    <property type="molecule type" value="Genomic_DNA"/>
</dbReference>
<protein>
    <recommendedName>
        <fullName evidence="9">Phosphoglycerate mutase</fullName>
        <ecNumber evidence="9">5.4.2.11</ecNumber>
        <ecNumber evidence="9">5.4.2.4</ecNumber>
    </recommendedName>
</protein>
<dbReference type="Pfam" id="PF00300">
    <property type="entry name" value="His_Phos_1"/>
    <property type="match status" value="1"/>
</dbReference>
<feature type="binding site" evidence="7">
    <location>
        <begin position="188"/>
        <end position="189"/>
    </location>
    <ligand>
        <name>substrate</name>
    </ligand>
</feature>
<comment type="similarity">
    <text evidence="3 9">Belongs to the phosphoglycerate mutase family. BPG-dependent PGAM subfamily.</text>
</comment>
<dbReference type="GO" id="GO:0006096">
    <property type="term" value="P:glycolytic process"/>
    <property type="evidence" value="ECO:0007669"/>
    <property type="project" value="UniProtKB-KW"/>
</dbReference>
<evidence type="ECO:0000313" key="11">
    <source>
        <dbReference type="EMBL" id="KAK6639517.1"/>
    </source>
</evidence>
<dbReference type="PROSITE" id="PS00175">
    <property type="entry name" value="PG_MUTASE"/>
    <property type="match status" value="1"/>
</dbReference>
<dbReference type="HAMAP" id="MF_01039">
    <property type="entry name" value="PGAM_GpmA"/>
    <property type="match status" value="1"/>
</dbReference>
<dbReference type="EC" id="5.4.2.11" evidence="9"/>
<comment type="catalytic activity">
    <reaction evidence="2 9">
        <text>(2R)-3-phospho-glyceroyl phosphate = (2R)-2,3-bisphosphoglycerate + H(+)</text>
        <dbReference type="Rhea" id="RHEA:17765"/>
        <dbReference type="ChEBI" id="CHEBI:15378"/>
        <dbReference type="ChEBI" id="CHEBI:57604"/>
        <dbReference type="ChEBI" id="CHEBI:58248"/>
        <dbReference type="EC" id="5.4.2.4"/>
    </reaction>
</comment>
<keyword evidence="5 9" id="KW-0413">Isomerase</keyword>
<dbReference type="Proteomes" id="UP001359485">
    <property type="component" value="Unassembled WGS sequence"/>
</dbReference>
<feature type="site" description="Transition state stabilizer" evidence="8">
    <location>
        <position position="187"/>
    </location>
</feature>
<keyword evidence="4 9" id="KW-0324">Glycolysis</keyword>
<dbReference type="SUPFAM" id="SSF53254">
    <property type="entry name" value="Phosphoglycerate mutase-like"/>
    <property type="match status" value="1"/>
</dbReference>
<dbReference type="EC" id="5.4.2.4" evidence="9"/>
<evidence type="ECO:0000313" key="13">
    <source>
        <dbReference type="Proteomes" id="UP001372834"/>
    </source>
</evidence>
<dbReference type="PIRSF" id="PIRSF000709">
    <property type="entry name" value="6PFK_2-Ptase"/>
    <property type="match status" value="1"/>
</dbReference>
<evidence type="ECO:0000256" key="1">
    <source>
        <dbReference type="ARBA" id="ARBA00000380"/>
    </source>
</evidence>
<dbReference type="AlphaFoldDB" id="A0AAN8PXW7"/>